<dbReference type="Proteomes" id="UP000003835">
    <property type="component" value="Unassembled WGS sequence"/>
</dbReference>
<organism evidence="1 2">
    <name type="scientific">Coleofasciculus chthonoplastes PCC 7420</name>
    <dbReference type="NCBI Taxonomy" id="118168"/>
    <lineage>
        <taxon>Bacteria</taxon>
        <taxon>Bacillati</taxon>
        <taxon>Cyanobacteriota</taxon>
        <taxon>Cyanophyceae</taxon>
        <taxon>Coleofasciculales</taxon>
        <taxon>Coleofasciculaceae</taxon>
        <taxon>Coleofasciculus</taxon>
    </lineage>
</organism>
<dbReference type="STRING" id="118168.MC7420_6089"/>
<sequence length="51" mass="6131">MLFYSKFISKLFNQQKPQLTSLLKLKLLELYKNDIDSLSRLIGENLENWKK</sequence>
<evidence type="ECO:0000313" key="1">
    <source>
        <dbReference type="EMBL" id="EDX74611.1"/>
    </source>
</evidence>
<dbReference type="AlphaFoldDB" id="B4VTG5"/>
<accession>B4VTG5</accession>
<keyword evidence="2" id="KW-1185">Reference proteome</keyword>
<reference evidence="1 2" key="1">
    <citation type="submission" date="2008-07" db="EMBL/GenBank/DDBJ databases">
        <authorList>
            <person name="Tandeau de Marsac N."/>
            <person name="Ferriera S."/>
            <person name="Johnson J."/>
            <person name="Kravitz S."/>
            <person name="Beeson K."/>
            <person name="Sutton G."/>
            <person name="Rogers Y.-H."/>
            <person name="Friedman R."/>
            <person name="Frazier M."/>
            <person name="Venter J.C."/>
        </authorList>
    </citation>
    <scope>NUCLEOTIDE SEQUENCE [LARGE SCALE GENOMIC DNA]</scope>
    <source>
        <strain evidence="1 2">PCC 7420</strain>
    </source>
</reference>
<evidence type="ECO:0000313" key="2">
    <source>
        <dbReference type="Proteomes" id="UP000003835"/>
    </source>
</evidence>
<gene>
    <name evidence="1" type="ORF">MC7420_6089</name>
</gene>
<protein>
    <submittedName>
        <fullName evidence="1">Uncharacterized protein</fullName>
    </submittedName>
</protein>
<dbReference type="EMBL" id="DS989852">
    <property type="protein sequence ID" value="EDX74611.1"/>
    <property type="molecule type" value="Genomic_DNA"/>
</dbReference>
<proteinExistence type="predicted"/>
<dbReference type="HOGENOM" id="CLU_3097645_0_0_3"/>
<name>B4VTG5_9CYAN</name>